<dbReference type="InterPro" id="IPR031313">
    <property type="entry name" value="Sin1_PH_dom"/>
</dbReference>
<feature type="compositionally biased region" description="Basic and acidic residues" evidence="2">
    <location>
        <begin position="274"/>
        <end position="284"/>
    </location>
</feature>
<dbReference type="Gene3D" id="2.30.29.30">
    <property type="entry name" value="Pleckstrin-homology domain (PH domain)/Phosphotyrosine-binding domain (PTB)"/>
    <property type="match status" value="1"/>
</dbReference>
<gene>
    <name evidence="5" type="ORF">CANVERA_P1718</name>
</gene>
<organism evidence="5 6">
    <name type="scientific">Candida verbasci</name>
    <dbReference type="NCBI Taxonomy" id="1227364"/>
    <lineage>
        <taxon>Eukaryota</taxon>
        <taxon>Fungi</taxon>
        <taxon>Dikarya</taxon>
        <taxon>Ascomycota</taxon>
        <taxon>Saccharomycotina</taxon>
        <taxon>Pichiomycetes</taxon>
        <taxon>Debaryomycetaceae</taxon>
        <taxon>Candida/Lodderomyces clade</taxon>
        <taxon>Candida</taxon>
    </lineage>
</organism>
<name>A0A9W4TUD9_9ASCO</name>
<feature type="compositionally biased region" description="Basic residues" evidence="2">
    <location>
        <begin position="78"/>
        <end position="95"/>
    </location>
</feature>
<evidence type="ECO:0000256" key="2">
    <source>
        <dbReference type="SAM" id="MobiDB-lite"/>
    </source>
</evidence>
<comment type="similarity">
    <text evidence="1">Belongs to the SIN1 family.</text>
</comment>
<dbReference type="GO" id="GO:0031932">
    <property type="term" value="C:TORC2 complex"/>
    <property type="evidence" value="ECO:0007669"/>
    <property type="project" value="InterPro"/>
</dbReference>
<feature type="compositionally biased region" description="Polar residues" evidence="2">
    <location>
        <begin position="154"/>
        <end position="167"/>
    </location>
</feature>
<feature type="compositionally biased region" description="Basic and acidic residues" evidence="2">
    <location>
        <begin position="103"/>
        <end position="116"/>
    </location>
</feature>
<feature type="region of interest" description="Disordered" evidence="2">
    <location>
        <begin position="73"/>
        <end position="116"/>
    </location>
</feature>
<dbReference type="OrthoDB" id="241990at2759"/>
<feature type="compositionally biased region" description="Acidic residues" evidence="2">
    <location>
        <begin position="285"/>
        <end position="311"/>
    </location>
</feature>
<dbReference type="Pfam" id="PF16979">
    <property type="entry name" value="SIN1_PH"/>
    <property type="match status" value="1"/>
</dbReference>
<dbReference type="AlphaFoldDB" id="A0A9W4TUD9"/>
<feature type="compositionally biased region" description="Low complexity" evidence="2">
    <location>
        <begin position="141"/>
        <end position="153"/>
    </location>
</feature>
<feature type="region of interest" description="Disordered" evidence="2">
    <location>
        <begin position="131"/>
        <end position="318"/>
    </location>
</feature>
<dbReference type="GO" id="GO:0005737">
    <property type="term" value="C:cytoplasm"/>
    <property type="evidence" value="ECO:0007669"/>
    <property type="project" value="TreeGrafter"/>
</dbReference>
<feature type="domain" description="CRIM" evidence="3">
    <location>
        <begin position="407"/>
        <end position="545"/>
    </location>
</feature>
<evidence type="ECO:0000259" key="3">
    <source>
        <dbReference type="Pfam" id="PF16978"/>
    </source>
</evidence>
<dbReference type="InterPro" id="IPR008828">
    <property type="entry name" value="Sin1/Avo1"/>
</dbReference>
<dbReference type="GO" id="GO:0005546">
    <property type="term" value="F:phosphatidylinositol-4,5-bisphosphate binding"/>
    <property type="evidence" value="ECO:0007669"/>
    <property type="project" value="TreeGrafter"/>
</dbReference>
<accession>A0A9W4TUD9</accession>
<feature type="compositionally biased region" description="Polar residues" evidence="2">
    <location>
        <begin position="238"/>
        <end position="255"/>
    </location>
</feature>
<dbReference type="InterPro" id="IPR011993">
    <property type="entry name" value="PH-like_dom_sf"/>
</dbReference>
<protein>
    <recommendedName>
        <fullName evidence="7">Stress-activated map kinase-interacting protein 1</fullName>
    </recommendedName>
</protein>
<feature type="domain" description="SIN1-type PH" evidence="4">
    <location>
        <begin position="763"/>
        <end position="913"/>
    </location>
</feature>
<dbReference type="Pfam" id="PF16978">
    <property type="entry name" value="CRIM"/>
    <property type="match status" value="1"/>
</dbReference>
<proteinExistence type="inferred from homology"/>
<reference evidence="5" key="1">
    <citation type="submission" date="2022-12" db="EMBL/GenBank/DDBJ databases">
        <authorList>
            <person name="Brejova B."/>
        </authorList>
    </citation>
    <scope>NUCLEOTIDE SEQUENCE</scope>
</reference>
<dbReference type="PANTHER" id="PTHR13335:SF1">
    <property type="entry name" value="TARGET OF RAPAMYCIN COMPLEX 2 SUBUNIT MAPKAP1"/>
    <property type="match status" value="1"/>
</dbReference>
<dbReference type="Proteomes" id="UP001152885">
    <property type="component" value="Unassembled WGS sequence"/>
</dbReference>
<sequence length="921" mass="105339">MAFLLNKNQLLYQLRASYLAVDNSELTKDIIKLPVIDKDDGQFDDDISNNIPISESPPITFEIARHLKKSLHNDNHHHSNHKHHHNKINNKKSRIKPNSNSKKNTELSRSDIDKSSLIENDNHKSIIENELSPIIEPPNHLSESLSNDNSSISTHKTTNFGLKSSKTIKGGNGQKKEKSRTKSKIPIVKFFQGKEKKDVNSDSDSDNDQRNIYSTSDLAPTIELSDDTNATETEDLNEVTSPTSEINNSNDTISIDSDFGVPVDSKGQVVHHYNKNDKIEKSESDLSDEETDEYDTFEEDDEDEESNDSEFTDLNNDSMIDSSLMMGTFDENHNESYSFIRTSTTSDFNSKKSRKKKKVDPFDQFSDSKDSVKLLKDDDNLTLTKKQPELSFDKIKPPLHDSETKSSNLSSLIQSKFKSSNNNPLNYYLFVDSDTISGHKVDIDIYLAPSKVPILKSLKICPSTVVIDFIGFILLNLYKLPEFNNKTEFSYMNPNCWKLELVDEDGENYGSFGVLDRTRSISSYNNPKELAICKVEDLKEISKNESQTPLPIEFKQSLADFQRKRNSIDQIVLKDDQTNTQKIELTIIVYEYDTSIPEKSNIKVPSNYRMGQVLKEFCVQKNLITTKYRFKLVSSGRSRFVRDVEICMDLESKVLELVPSESRINSMIDDHGQANITPSEFTLPNLTLNVGQLDEKTQKLTLQDFKQPTATLLKPETTRKSSANSAKSIKKAILERNNTSNKHLNDILLGNNPQLPININTVYFKWRVFKNNSKIKIKNFSEKNFIIDGDYIHLTPPDDLTLRNTGQIESMTESNLIGGHHKNHHLNHQFNKAHNKHSTKTYSFHITQILKLKQYTKTPNYFRIIIQKQQDSNIINNSNTKDISKEMVKKFYLLALNEVECSEIIEKLKWVLHVYNFSGVI</sequence>
<evidence type="ECO:0000256" key="1">
    <source>
        <dbReference type="ARBA" id="ARBA00009407"/>
    </source>
</evidence>
<dbReference type="GO" id="GO:0038203">
    <property type="term" value="P:TORC2 signaling"/>
    <property type="evidence" value="ECO:0007669"/>
    <property type="project" value="TreeGrafter"/>
</dbReference>
<evidence type="ECO:0000313" key="5">
    <source>
        <dbReference type="EMBL" id="CAI5757201.1"/>
    </source>
</evidence>
<keyword evidence="6" id="KW-1185">Reference proteome</keyword>
<evidence type="ECO:0000259" key="4">
    <source>
        <dbReference type="Pfam" id="PF16979"/>
    </source>
</evidence>
<comment type="caution">
    <text evidence="5">The sequence shown here is derived from an EMBL/GenBank/DDBJ whole genome shotgun (WGS) entry which is preliminary data.</text>
</comment>
<dbReference type="PANTHER" id="PTHR13335">
    <property type="entry name" value="TARGET OF RAPAMYCIN COMPLEX 2 SUBUNIT MAPKAP1"/>
    <property type="match status" value="1"/>
</dbReference>
<dbReference type="InterPro" id="IPR031567">
    <property type="entry name" value="CRIM_dom"/>
</dbReference>
<dbReference type="EMBL" id="CANTUO010000001">
    <property type="protein sequence ID" value="CAI5757201.1"/>
    <property type="molecule type" value="Genomic_DNA"/>
</dbReference>
<evidence type="ECO:0008006" key="7">
    <source>
        <dbReference type="Google" id="ProtNLM"/>
    </source>
</evidence>
<evidence type="ECO:0000313" key="6">
    <source>
        <dbReference type="Proteomes" id="UP001152885"/>
    </source>
</evidence>
<dbReference type="GO" id="GO:0005886">
    <property type="term" value="C:plasma membrane"/>
    <property type="evidence" value="ECO:0007669"/>
    <property type="project" value="TreeGrafter"/>
</dbReference>